<accession>K0IHJ6</accession>
<organism evidence="2 3">
    <name type="scientific">Nitrososphaera gargensis (strain Ga9.2)</name>
    <dbReference type="NCBI Taxonomy" id="1237085"/>
    <lineage>
        <taxon>Archaea</taxon>
        <taxon>Nitrososphaerota</taxon>
        <taxon>Nitrososphaeria</taxon>
        <taxon>Nitrososphaerales</taxon>
        <taxon>Nitrososphaeraceae</taxon>
        <taxon>Nitrososphaera</taxon>
    </lineage>
</organism>
<evidence type="ECO:0000313" key="2">
    <source>
        <dbReference type="EMBL" id="AFU59415.1"/>
    </source>
</evidence>
<sequence>MSEQPSILASQVRRHGITGIAIHLAGFAIGFVSTGLVLQGVIGIEAGTTVLTPFADLLYGLGLVIVVAVAARAGVPMKYLAIAGAVIGVGLFYRGQPHEIHIASGIGFGITHPAHIGLGHLLMTVSAAALAALAFVLNRFRREDRK</sequence>
<feature type="transmembrane region" description="Helical" evidence="1">
    <location>
        <begin position="20"/>
        <end position="44"/>
    </location>
</feature>
<dbReference type="GeneID" id="13794510"/>
<keyword evidence="1" id="KW-1133">Transmembrane helix</keyword>
<dbReference type="AlphaFoldDB" id="K0IHJ6"/>
<keyword evidence="1" id="KW-0812">Transmembrane</keyword>
<dbReference type="Proteomes" id="UP000008037">
    <property type="component" value="Chromosome"/>
</dbReference>
<feature type="transmembrane region" description="Helical" evidence="1">
    <location>
        <begin position="116"/>
        <end position="137"/>
    </location>
</feature>
<dbReference type="OrthoDB" id="12159at2157"/>
<dbReference type="InParanoid" id="K0IHJ6"/>
<feature type="transmembrane region" description="Helical" evidence="1">
    <location>
        <begin position="78"/>
        <end position="96"/>
    </location>
</feature>
<keyword evidence="1" id="KW-0472">Membrane</keyword>
<dbReference type="KEGG" id="nga:Ngar_c24930"/>
<dbReference type="BioCyc" id="CNIT1237085:G1324-2491-MONOMER"/>
<dbReference type="RefSeq" id="WP_015019950.1">
    <property type="nucleotide sequence ID" value="NC_018719.1"/>
</dbReference>
<dbReference type="EMBL" id="CP002408">
    <property type="protein sequence ID" value="AFU59415.1"/>
    <property type="molecule type" value="Genomic_DNA"/>
</dbReference>
<evidence type="ECO:0000313" key="3">
    <source>
        <dbReference type="Proteomes" id="UP000008037"/>
    </source>
</evidence>
<feature type="transmembrane region" description="Helical" evidence="1">
    <location>
        <begin position="50"/>
        <end position="71"/>
    </location>
</feature>
<dbReference type="STRING" id="1237085.Ngar_c24930"/>
<dbReference type="HOGENOM" id="CLU_148456_0_0_2"/>
<reference evidence="2 3" key="1">
    <citation type="journal article" date="2012" name="Environ. Microbiol.">
        <title>The genome of the ammonia-oxidizing Candidatus Nitrososphaera gargensis: insights into metabolic versatility and environmental adaptations.</title>
        <authorList>
            <person name="Spang A."/>
            <person name="Poehlein A."/>
            <person name="Offre P."/>
            <person name="Zumbragel S."/>
            <person name="Haider S."/>
            <person name="Rychlik N."/>
            <person name="Nowka B."/>
            <person name="Schmeisser C."/>
            <person name="Lebedeva E.V."/>
            <person name="Rattei T."/>
            <person name="Bohm C."/>
            <person name="Schmid M."/>
            <person name="Galushko A."/>
            <person name="Hatzenpichler R."/>
            <person name="Weinmaier T."/>
            <person name="Daniel R."/>
            <person name="Schleper C."/>
            <person name="Spieck E."/>
            <person name="Streit W."/>
            <person name="Wagner M."/>
        </authorList>
    </citation>
    <scope>NUCLEOTIDE SEQUENCE [LARGE SCALE GENOMIC DNA]</scope>
    <source>
        <strain evidence="3">Ga9.2</strain>
    </source>
</reference>
<gene>
    <name evidence="2" type="ordered locus">Ngar_c24930</name>
</gene>
<evidence type="ECO:0000256" key="1">
    <source>
        <dbReference type="SAM" id="Phobius"/>
    </source>
</evidence>
<proteinExistence type="predicted"/>
<keyword evidence="3" id="KW-1185">Reference proteome</keyword>
<protein>
    <submittedName>
        <fullName evidence="2">Uncharacterized protein</fullName>
    </submittedName>
</protein>
<name>K0IHJ6_NITGG</name>